<name>A0A2G8S3P9_9APHY</name>
<dbReference type="AlphaFoldDB" id="A0A2G8S3P9"/>
<evidence type="ECO:0008006" key="5">
    <source>
        <dbReference type="Google" id="ProtNLM"/>
    </source>
</evidence>
<evidence type="ECO:0000313" key="4">
    <source>
        <dbReference type="Proteomes" id="UP000230002"/>
    </source>
</evidence>
<evidence type="ECO:0000256" key="1">
    <source>
        <dbReference type="SAM" id="MobiDB-lite"/>
    </source>
</evidence>
<dbReference type="STRING" id="1077348.A0A2G8S3P9"/>
<evidence type="ECO:0000313" key="3">
    <source>
        <dbReference type="EMBL" id="PIL28399.1"/>
    </source>
</evidence>
<keyword evidence="2" id="KW-1133">Transmembrane helix</keyword>
<dbReference type="PIRSF" id="PIRSF008756">
    <property type="entry name" value="P_tr_PHO88"/>
    <property type="match status" value="1"/>
</dbReference>
<dbReference type="EMBL" id="AYKW01000024">
    <property type="protein sequence ID" value="PIL28399.1"/>
    <property type="molecule type" value="Genomic_DNA"/>
</dbReference>
<feature type="compositionally biased region" description="Basic and acidic residues" evidence="1">
    <location>
        <begin position="219"/>
        <end position="237"/>
    </location>
</feature>
<dbReference type="GO" id="GO:0045047">
    <property type="term" value="P:protein targeting to ER"/>
    <property type="evidence" value="ECO:0007669"/>
    <property type="project" value="InterPro"/>
</dbReference>
<dbReference type="InterPro" id="IPR012098">
    <property type="entry name" value="SND3_fun"/>
</dbReference>
<feature type="transmembrane region" description="Helical" evidence="2">
    <location>
        <begin position="85"/>
        <end position="104"/>
    </location>
</feature>
<dbReference type="GO" id="GO:0005739">
    <property type="term" value="C:mitochondrion"/>
    <property type="evidence" value="ECO:0007669"/>
    <property type="project" value="TreeGrafter"/>
</dbReference>
<feature type="transmembrane region" description="Helical" evidence="2">
    <location>
        <begin position="148"/>
        <end position="166"/>
    </location>
</feature>
<sequence>MNPAVQNLVISLGAMQRPSARSLPSCLPPLTFLPPFPYRAPCIALATAIRHSQPAANTTALTSARMDGRAVAKKVPFDDPQVLTYVRIAYVATQVVVLGVYYYVGQQIKKKNDQTVLKYVEPGPMGADGGKLITTTVRDYDLQETSKLMRAVYFGLAMMSFMHLYMKYTQPLFIQALMGLKTLYDAKPVAIYVFGKPAEGDLKRPFKQGGMFGAAGDPQTDKAAIDEAEKKVGKKED</sequence>
<organism evidence="3 4">
    <name type="scientific">Ganoderma sinense ZZ0214-1</name>
    <dbReference type="NCBI Taxonomy" id="1077348"/>
    <lineage>
        <taxon>Eukaryota</taxon>
        <taxon>Fungi</taxon>
        <taxon>Dikarya</taxon>
        <taxon>Basidiomycota</taxon>
        <taxon>Agaricomycotina</taxon>
        <taxon>Agaricomycetes</taxon>
        <taxon>Polyporales</taxon>
        <taxon>Polyporaceae</taxon>
        <taxon>Ganoderma</taxon>
    </lineage>
</organism>
<dbReference type="Pfam" id="PF10032">
    <property type="entry name" value="Pho88"/>
    <property type="match status" value="1"/>
</dbReference>
<dbReference type="PANTHER" id="PTHR28112:SF1">
    <property type="entry name" value="SRP-INDEPENDENT TARGETING PROTEIN 3"/>
    <property type="match status" value="1"/>
</dbReference>
<gene>
    <name evidence="3" type="ORF">GSI_09550</name>
</gene>
<keyword evidence="2" id="KW-0472">Membrane</keyword>
<feature type="region of interest" description="Disordered" evidence="1">
    <location>
        <begin position="212"/>
        <end position="237"/>
    </location>
</feature>
<accession>A0A2G8S3P9</accession>
<proteinExistence type="predicted"/>
<keyword evidence="2" id="KW-0812">Transmembrane</keyword>
<keyword evidence="4" id="KW-1185">Reference proteome</keyword>
<dbReference type="PANTHER" id="PTHR28112">
    <property type="entry name" value="SRP-INDEPENDENT TARGETING PROTEIN 3"/>
    <property type="match status" value="1"/>
</dbReference>
<comment type="caution">
    <text evidence="3">The sequence shown here is derived from an EMBL/GenBank/DDBJ whole genome shotgun (WGS) entry which is preliminary data.</text>
</comment>
<reference evidence="3 4" key="1">
    <citation type="journal article" date="2015" name="Sci. Rep.">
        <title>Chromosome-level genome map provides insights into diverse defense mechanisms in the medicinal fungus Ganoderma sinense.</title>
        <authorList>
            <person name="Zhu Y."/>
            <person name="Xu J."/>
            <person name="Sun C."/>
            <person name="Zhou S."/>
            <person name="Xu H."/>
            <person name="Nelson D.R."/>
            <person name="Qian J."/>
            <person name="Song J."/>
            <person name="Luo H."/>
            <person name="Xiang L."/>
            <person name="Li Y."/>
            <person name="Xu Z."/>
            <person name="Ji A."/>
            <person name="Wang L."/>
            <person name="Lu S."/>
            <person name="Hayward A."/>
            <person name="Sun W."/>
            <person name="Li X."/>
            <person name="Schwartz D.C."/>
            <person name="Wang Y."/>
            <person name="Chen S."/>
        </authorList>
    </citation>
    <scope>NUCLEOTIDE SEQUENCE [LARGE SCALE GENOMIC DNA]</scope>
    <source>
        <strain evidence="3 4">ZZ0214-1</strain>
    </source>
</reference>
<dbReference type="OrthoDB" id="18139at2759"/>
<dbReference type="GO" id="GO:0005783">
    <property type="term" value="C:endoplasmic reticulum"/>
    <property type="evidence" value="ECO:0007669"/>
    <property type="project" value="InterPro"/>
</dbReference>
<dbReference type="Proteomes" id="UP000230002">
    <property type="component" value="Unassembled WGS sequence"/>
</dbReference>
<protein>
    <recommendedName>
        <fullName evidence="5">Transporter</fullName>
    </recommendedName>
</protein>
<evidence type="ECO:0000256" key="2">
    <source>
        <dbReference type="SAM" id="Phobius"/>
    </source>
</evidence>